<feature type="transmembrane region" description="Helical" evidence="1">
    <location>
        <begin position="174"/>
        <end position="191"/>
    </location>
</feature>
<gene>
    <name evidence="3" type="ORF">HF295_07740</name>
</gene>
<evidence type="ECO:0000313" key="4">
    <source>
        <dbReference type="Proteomes" id="UP000512167"/>
    </source>
</evidence>
<dbReference type="SMART" id="SM00267">
    <property type="entry name" value="GGDEF"/>
    <property type="match status" value="1"/>
</dbReference>
<evidence type="ECO:0000313" key="3">
    <source>
        <dbReference type="EMBL" id="QLY40748.1"/>
    </source>
</evidence>
<dbReference type="EMBL" id="CP051151">
    <property type="protein sequence ID" value="QLY40748.1"/>
    <property type="molecule type" value="Genomic_DNA"/>
</dbReference>
<dbReference type="InterPro" id="IPR029787">
    <property type="entry name" value="Nucleotide_cyclase"/>
</dbReference>
<protein>
    <submittedName>
        <fullName evidence="3">GGDEF domain-containing protein</fullName>
    </submittedName>
</protein>
<dbReference type="PANTHER" id="PTHR45138:SF9">
    <property type="entry name" value="DIGUANYLATE CYCLASE DGCM-RELATED"/>
    <property type="match status" value="1"/>
</dbReference>
<feature type="transmembrane region" description="Helical" evidence="1">
    <location>
        <begin position="145"/>
        <end position="167"/>
    </location>
</feature>
<reference evidence="3 4" key="1">
    <citation type="submission" date="2020-04" db="EMBL/GenBank/DDBJ databases">
        <authorList>
            <person name="Zheng R.K."/>
            <person name="Sun C.M."/>
        </authorList>
    </citation>
    <scope>NUCLEOTIDE SEQUENCE [LARGE SCALE GENOMIC DNA]</scope>
    <source>
        <strain evidence="4">zrk29</strain>
    </source>
</reference>
<proteinExistence type="predicted"/>
<keyword evidence="1" id="KW-0472">Membrane</keyword>
<dbReference type="GO" id="GO:0052621">
    <property type="term" value="F:diguanylate cyclase activity"/>
    <property type="evidence" value="ECO:0007669"/>
    <property type="project" value="TreeGrafter"/>
</dbReference>
<dbReference type="Pfam" id="PF00990">
    <property type="entry name" value="GGDEF"/>
    <property type="match status" value="1"/>
</dbReference>
<dbReference type="InterPro" id="IPR050469">
    <property type="entry name" value="Diguanylate_Cyclase"/>
</dbReference>
<feature type="transmembrane region" description="Helical" evidence="1">
    <location>
        <begin position="64"/>
        <end position="93"/>
    </location>
</feature>
<dbReference type="AlphaFoldDB" id="A0A7L6N672"/>
<keyword evidence="1" id="KW-0812">Transmembrane</keyword>
<dbReference type="Gene3D" id="3.30.70.270">
    <property type="match status" value="1"/>
</dbReference>
<evidence type="ECO:0000259" key="2">
    <source>
        <dbReference type="PROSITE" id="PS50887"/>
    </source>
</evidence>
<keyword evidence="4" id="KW-1185">Reference proteome</keyword>
<organism evidence="3 4">
    <name type="scientific">Hujiaoplasma nucleasis</name>
    <dbReference type="NCBI Taxonomy" id="2725268"/>
    <lineage>
        <taxon>Bacteria</taxon>
        <taxon>Bacillati</taxon>
        <taxon>Mycoplasmatota</taxon>
        <taxon>Mollicutes</taxon>
        <taxon>Candidatus Izemoplasmatales</taxon>
        <taxon>Hujiaoplasmataceae</taxon>
        <taxon>Hujiaoplasma</taxon>
    </lineage>
</organism>
<feature type="domain" description="GGDEF" evidence="2">
    <location>
        <begin position="249"/>
        <end position="377"/>
    </location>
</feature>
<dbReference type="PANTHER" id="PTHR45138">
    <property type="entry name" value="REGULATORY COMPONENTS OF SENSORY TRANSDUCTION SYSTEM"/>
    <property type="match status" value="1"/>
</dbReference>
<accession>A0A7L6N672</accession>
<dbReference type="PROSITE" id="PS50887">
    <property type="entry name" value="GGDEF"/>
    <property type="match status" value="1"/>
</dbReference>
<dbReference type="NCBIfam" id="TIGR00254">
    <property type="entry name" value="GGDEF"/>
    <property type="match status" value="1"/>
</dbReference>
<dbReference type="InterPro" id="IPR043128">
    <property type="entry name" value="Rev_trsase/Diguanyl_cyclase"/>
</dbReference>
<feature type="transmembrane region" description="Helical" evidence="1">
    <location>
        <begin position="197"/>
        <end position="216"/>
    </location>
</feature>
<feature type="transmembrane region" description="Helical" evidence="1">
    <location>
        <begin position="37"/>
        <end position="58"/>
    </location>
</feature>
<name>A0A7L6N672_9MOLU</name>
<keyword evidence="1" id="KW-1133">Transmembrane helix</keyword>
<dbReference type="RefSeq" id="WP_312031595.1">
    <property type="nucleotide sequence ID" value="NZ_CP051151.1"/>
</dbReference>
<dbReference type="InterPro" id="IPR000160">
    <property type="entry name" value="GGDEF_dom"/>
</dbReference>
<dbReference type="KEGG" id="tbk:HF295_07740"/>
<dbReference type="Proteomes" id="UP000512167">
    <property type="component" value="Chromosome"/>
</dbReference>
<feature type="transmembrane region" description="Helical" evidence="1">
    <location>
        <begin position="105"/>
        <end position="133"/>
    </location>
</feature>
<sequence length="377" mass="43195">MDIIMKNQINITTFIILFFVTLIAFKKLEKTDDLNKAFIRTVIGVILGLFFESLSTFVNGHSHIVYIIINYISSIIIFSLAPMISFSFFIFIFRIVFPDKKLDKSILLIFSLPIVLNVILSFLSPFFGILFSISSQGVYSRGPLFLLSAFSTYLFLLLGDILVLINVKRIIRSDFWLILGIGIVPIIGGVIQSVLYGILTMWSSAGVALFLAYLFLQDRMVHLDSLTGVWNRESFYYKYSRRIQSRPDRDFGAIYLDIDNLKVINDHYGHLEGDNAIKLVLDSIKKILPNESIICRLGGDEFIILIEWTSEKQLTTLLNQIKNKFLQINQSNIKPYLLDCSFGAAIYTNKYISLNAFLSHLDKLMYQEKHLKKQVNS</sequence>
<dbReference type="CDD" id="cd01949">
    <property type="entry name" value="GGDEF"/>
    <property type="match status" value="1"/>
</dbReference>
<feature type="transmembrane region" description="Helical" evidence="1">
    <location>
        <begin position="6"/>
        <end position="25"/>
    </location>
</feature>
<dbReference type="SUPFAM" id="SSF55073">
    <property type="entry name" value="Nucleotide cyclase"/>
    <property type="match status" value="1"/>
</dbReference>
<evidence type="ECO:0000256" key="1">
    <source>
        <dbReference type="SAM" id="Phobius"/>
    </source>
</evidence>